<dbReference type="GO" id="GO:0009228">
    <property type="term" value="P:thiamine biosynthetic process"/>
    <property type="evidence" value="ECO:0007669"/>
    <property type="project" value="UniProtKB-KW"/>
</dbReference>
<keyword evidence="3" id="KW-1185">Reference proteome</keyword>
<dbReference type="InterPro" id="IPR022998">
    <property type="entry name" value="ThiamineP_synth_TenI"/>
</dbReference>
<dbReference type="Pfam" id="PF02581">
    <property type="entry name" value="TMP-TENI"/>
    <property type="match status" value="1"/>
</dbReference>
<evidence type="ECO:0000259" key="1">
    <source>
        <dbReference type="Pfam" id="PF02581"/>
    </source>
</evidence>
<accession>Q2GE59</accession>
<evidence type="ECO:0000313" key="3">
    <source>
        <dbReference type="Proteomes" id="UP000001942"/>
    </source>
</evidence>
<organism evidence="2 3">
    <name type="scientific">Ehrlichia sennetsu (strain ATCC VR-367 / Miyayama)</name>
    <name type="common">Neorickettsia sennetsu</name>
    <dbReference type="NCBI Taxonomy" id="222891"/>
    <lineage>
        <taxon>Bacteria</taxon>
        <taxon>Pseudomonadati</taxon>
        <taxon>Pseudomonadota</taxon>
        <taxon>Alphaproteobacteria</taxon>
        <taxon>Rickettsiales</taxon>
        <taxon>Anaplasmataceae</taxon>
        <taxon>Ehrlichia</taxon>
    </lineage>
</organism>
<dbReference type="InterPro" id="IPR036206">
    <property type="entry name" value="ThiamineP_synth_sf"/>
</dbReference>
<evidence type="ECO:0000313" key="2">
    <source>
        <dbReference type="EMBL" id="ABD46051.1"/>
    </source>
</evidence>
<feature type="domain" description="Thiamine phosphate synthase/TenI" evidence="1">
    <location>
        <begin position="37"/>
        <end position="178"/>
    </location>
</feature>
<dbReference type="Proteomes" id="UP000001942">
    <property type="component" value="Chromosome"/>
</dbReference>
<dbReference type="STRING" id="222891.NSE_0348"/>
<reference evidence="2 3" key="1">
    <citation type="journal article" date="2006" name="PLoS Genet.">
        <title>Comparative genomics of emerging human ehrlichiosis agents.</title>
        <authorList>
            <person name="Dunning Hotopp J.C."/>
            <person name="Lin M."/>
            <person name="Madupu R."/>
            <person name="Crabtree J."/>
            <person name="Angiuoli S.V."/>
            <person name="Eisen J.A."/>
            <person name="Seshadri R."/>
            <person name="Ren Q."/>
            <person name="Wu M."/>
            <person name="Utterback T.R."/>
            <person name="Smith S."/>
            <person name="Lewis M."/>
            <person name="Khouri H."/>
            <person name="Zhang C."/>
            <person name="Niu H."/>
            <person name="Lin Q."/>
            <person name="Ohashi N."/>
            <person name="Zhi N."/>
            <person name="Nelson W."/>
            <person name="Brinkac L.M."/>
            <person name="Dodson R.J."/>
            <person name="Rosovitz M.J."/>
            <person name="Sundaram J."/>
            <person name="Daugherty S.C."/>
            <person name="Davidsen T."/>
            <person name="Durkin A.S."/>
            <person name="Gwinn M."/>
            <person name="Haft D.H."/>
            <person name="Selengut J.D."/>
            <person name="Sullivan S.A."/>
            <person name="Zafar N."/>
            <person name="Zhou L."/>
            <person name="Benahmed F."/>
            <person name="Forberger H."/>
            <person name="Halpin R."/>
            <person name="Mulligan S."/>
            <person name="Robinson J."/>
            <person name="White O."/>
            <person name="Rikihisa Y."/>
            <person name="Tettelin H."/>
        </authorList>
    </citation>
    <scope>NUCLEOTIDE SEQUENCE [LARGE SCALE GENOMIC DNA]</scope>
    <source>
        <strain evidence="3">ATCC VR-367 / Miyayama</strain>
    </source>
</reference>
<dbReference type="Gene3D" id="3.20.20.70">
    <property type="entry name" value="Aldolase class I"/>
    <property type="match status" value="1"/>
</dbReference>
<dbReference type="eggNOG" id="COG0352">
    <property type="taxonomic scope" value="Bacteria"/>
</dbReference>
<proteinExistence type="predicted"/>
<dbReference type="InterPro" id="IPR013785">
    <property type="entry name" value="Aldolase_TIM"/>
</dbReference>
<dbReference type="HOGENOM" id="CLU_1466740_0_0_5"/>
<dbReference type="KEGG" id="nse:NSE_0348"/>
<gene>
    <name evidence="2" type="ordered locus">NSE_0348</name>
</gene>
<protein>
    <recommendedName>
        <fullName evidence="1">Thiamine phosphate synthase/TenI domain-containing protein</fullName>
    </recommendedName>
</protein>
<dbReference type="AlphaFoldDB" id="Q2GE59"/>
<name>Q2GE59_EHRS3</name>
<dbReference type="SUPFAM" id="SSF51391">
    <property type="entry name" value="Thiamin phosphate synthase"/>
    <property type="match status" value="1"/>
</dbReference>
<sequence length="193" mass="22502">MMFFKRRAHLFRWLFVIDVVPSLSEIVFVLKQLPLGSLVVLRCYEHLQRKNLAHWLSRMCRKLRLIFLVAGDPFIALVTRASGLHVRESTFSKMRKWRYFKKRWFISCASHSVKQNLKIQAAGFDAALFSPVFRSKKTNFKAMGATKFLKYQAFTRKIGVFALGGTTRANIWKLREARQKVGIAGINLYNDRL</sequence>
<dbReference type="EMBL" id="CP000237">
    <property type="protein sequence ID" value="ABD46051.1"/>
    <property type="molecule type" value="Genomic_DNA"/>
</dbReference>